<protein>
    <submittedName>
        <fullName evidence="3">Phytase</fullName>
    </submittedName>
</protein>
<accession>A0ABV7JVF0</accession>
<evidence type="ECO:0000259" key="2">
    <source>
        <dbReference type="PROSITE" id="PS51662"/>
    </source>
</evidence>
<keyword evidence="1" id="KW-0732">Signal</keyword>
<dbReference type="Gene3D" id="2.120.10.30">
    <property type="entry name" value="TolB, C-terminal domain"/>
    <property type="match status" value="2"/>
</dbReference>
<reference evidence="4" key="1">
    <citation type="journal article" date="2019" name="Int. J. Syst. Evol. Microbiol.">
        <title>The Global Catalogue of Microorganisms (GCM) 10K type strain sequencing project: providing services to taxonomists for standard genome sequencing and annotation.</title>
        <authorList>
            <consortium name="The Broad Institute Genomics Platform"/>
            <consortium name="The Broad Institute Genome Sequencing Center for Infectious Disease"/>
            <person name="Wu L."/>
            <person name="Ma J."/>
        </authorList>
    </citation>
    <scope>NUCLEOTIDE SEQUENCE [LARGE SCALE GENOMIC DNA]</scope>
    <source>
        <strain evidence="4">KCTC 52449</strain>
    </source>
</reference>
<feature type="signal peptide" evidence="1">
    <location>
        <begin position="1"/>
        <end position="21"/>
    </location>
</feature>
<dbReference type="RefSeq" id="WP_123323755.1">
    <property type="nucleotide sequence ID" value="NZ_JBHRSX010000012.1"/>
</dbReference>
<dbReference type="PROSITE" id="PS51257">
    <property type="entry name" value="PROKAR_LIPOPROTEIN"/>
    <property type="match status" value="1"/>
</dbReference>
<dbReference type="SUPFAM" id="SSF50956">
    <property type="entry name" value="Thermostable phytase (3-phytase)"/>
    <property type="match status" value="2"/>
</dbReference>
<feature type="domain" description="BPP" evidence="2">
    <location>
        <begin position="24"/>
        <end position="298"/>
    </location>
</feature>
<feature type="chain" id="PRO_5045691284" evidence="1">
    <location>
        <begin position="22"/>
        <end position="629"/>
    </location>
</feature>
<dbReference type="PROSITE" id="PS51662">
    <property type="entry name" value="BP_PHYTASE"/>
    <property type="match status" value="2"/>
</dbReference>
<name>A0ABV7JVF0_9ALTE</name>
<sequence length="629" mass="67683">MKTLKFTLGLIASLTLGACTASDPGSTQPAEPESALTLRALPVAGESLKPVVTNTLKGYLVTSEAEGLIWVSPQGQQISQFTDHIAQADWRFLPGSDNLIAIAAIDQNTSELHLLTLDIATGEFYLKASVPSDIADRETLCLSRQDDTLHLFSSDARGLMSHYLLNTGQNWQLTPIRKMMVGPDLSSCAVTDESNTLLIAEEGTGIWHYSGDAEGENARTLDYFSSGPELESVAALTDGRYFAVATDQPLIYERGQRNRQWPLAAERELKSVSAAVAGDTLYLGAFDEASGELLAATLNNTAPATSTNNKVYTLSADVQTTPVNRYGDAADDPAIWVNRLNPSASLVLGTDKKYGLNVYSLTGEQLQSLPTGRVNNVDVRYQIDTPAGKQDIAVASNRSSQTLSVYYISATGEVTHAAELPTTLSDVYGLCNGVIDGRLHTFINDTDGRYQQYAFTFSGDGPAAELVSEFTLPSQPEGCVVDDARQVLYMGEEAAGIWQKALSQPLSAPRLIATVGADVEADIEGMGIYTLEDERYLVASSQGNSRFTVYALDDGNRLLGTFRVGINGARQIDGVSETDGLEVTSTALGPQFPDGLMVVQDGRNVMPTAPQNFKLISGSKLAEFIRQKR</sequence>
<keyword evidence="4" id="KW-1185">Reference proteome</keyword>
<dbReference type="EMBL" id="JBHRSX010000012">
    <property type="protein sequence ID" value="MFC3200923.1"/>
    <property type="molecule type" value="Genomic_DNA"/>
</dbReference>
<dbReference type="Proteomes" id="UP001595477">
    <property type="component" value="Unassembled WGS sequence"/>
</dbReference>
<evidence type="ECO:0000313" key="4">
    <source>
        <dbReference type="Proteomes" id="UP001595477"/>
    </source>
</evidence>
<evidence type="ECO:0000256" key="1">
    <source>
        <dbReference type="SAM" id="SignalP"/>
    </source>
</evidence>
<dbReference type="Pfam" id="PF02333">
    <property type="entry name" value="Phytase"/>
    <property type="match status" value="1"/>
</dbReference>
<dbReference type="InterPro" id="IPR011042">
    <property type="entry name" value="6-blade_b-propeller_TolB-like"/>
</dbReference>
<gene>
    <name evidence="3" type="ORF">ACFOEW_03700</name>
</gene>
<organism evidence="3 4">
    <name type="scientific">Alteromonas oceani</name>
    <dbReference type="NCBI Taxonomy" id="2071609"/>
    <lineage>
        <taxon>Bacteria</taxon>
        <taxon>Pseudomonadati</taxon>
        <taxon>Pseudomonadota</taxon>
        <taxon>Gammaproteobacteria</taxon>
        <taxon>Alteromonadales</taxon>
        <taxon>Alteromonadaceae</taxon>
        <taxon>Alteromonas/Salinimonas group</taxon>
        <taxon>Alteromonas</taxon>
    </lineage>
</organism>
<feature type="domain" description="BPP" evidence="2">
    <location>
        <begin position="304"/>
        <end position="625"/>
    </location>
</feature>
<evidence type="ECO:0000313" key="3">
    <source>
        <dbReference type="EMBL" id="MFC3200923.1"/>
    </source>
</evidence>
<comment type="caution">
    <text evidence="3">The sequence shown here is derived from an EMBL/GenBank/DDBJ whole genome shotgun (WGS) entry which is preliminary data.</text>
</comment>
<proteinExistence type="predicted"/>
<dbReference type="InterPro" id="IPR003431">
    <property type="entry name" value="B-propeller_Phytase"/>
</dbReference>